<dbReference type="InterPro" id="IPR016130">
    <property type="entry name" value="Tyr_Pase_AS"/>
</dbReference>
<dbReference type="EMBL" id="CH408156">
    <property type="protein sequence ID" value="EDK37859.2"/>
    <property type="molecule type" value="Genomic_DNA"/>
</dbReference>
<dbReference type="CDD" id="cd18533">
    <property type="entry name" value="PTP_fungal"/>
    <property type="match status" value="1"/>
</dbReference>
<accession>A5DFA6</accession>
<comment type="similarity">
    <text evidence="1">Belongs to the protein-tyrosine phosphatase family. Non-receptor class subfamily.</text>
</comment>
<dbReference type="GO" id="GO:0001403">
    <property type="term" value="P:invasive growth in response to glucose limitation"/>
    <property type="evidence" value="ECO:0007669"/>
    <property type="project" value="EnsemblFungi"/>
</dbReference>
<dbReference type="InterPro" id="IPR000242">
    <property type="entry name" value="PTP_cat"/>
</dbReference>
<dbReference type="Gene3D" id="3.90.190.10">
    <property type="entry name" value="Protein tyrosine phosphatase superfamily"/>
    <property type="match status" value="1"/>
</dbReference>
<sequence>MQFPPYLRQSASARKSLFSQLQVQELGRIEEAMAVPDMSSWSISDASAPRNASRNRYINVFPWNFNRVHLKVLPNYSDYINASHIEIDSSSRYIASQGPMPATIHHFWAMCFQQSELQHNDTIIVAMVTPLVENGMTKCCKYWPDEHEPIMYLTNDLHRDGFTEKLTLEYNSSSWDDEGGFLVSKFTLSTPQKSKTVHHYYYSKWVDSRSPPSARPLVTLSRRIRLLQSTVPNRPIPIIHCSAGVGRTGTYITVDHLLHHVQSVINPENDRDPILDTVTKLRQQRMMMVQTSHQYEFLYDTVKLMVEQIL</sequence>
<keyword evidence="5" id="KW-1185">Reference proteome</keyword>
<dbReference type="eggNOG" id="KOG0789">
    <property type="taxonomic scope" value="Eukaryota"/>
</dbReference>
<dbReference type="RefSeq" id="XP_001486286.2">
    <property type="nucleotide sequence ID" value="XM_001486236.1"/>
</dbReference>
<protein>
    <recommendedName>
        <fullName evidence="6">Protein-tyrosine-phosphatase</fullName>
    </recommendedName>
</protein>
<gene>
    <name evidence="4" type="ORF">PGUG_01957</name>
</gene>
<dbReference type="PRINTS" id="PR00700">
    <property type="entry name" value="PRTYPHPHTASE"/>
</dbReference>
<dbReference type="PROSITE" id="PS50055">
    <property type="entry name" value="TYR_PHOSPHATASE_PTP"/>
    <property type="match status" value="1"/>
</dbReference>
<evidence type="ECO:0000259" key="3">
    <source>
        <dbReference type="PROSITE" id="PS50056"/>
    </source>
</evidence>
<dbReference type="PROSITE" id="PS50056">
    <property type="entry name" value="TYR_PHOSPHATASE_2"/>
    <property type="match status" value="1"/>
</dbReference>
<feature type="domain" description="Tyrosine-protein phosphatase" evidence="2">
    <location>
        <begin position="22"/>
        <end position="305"/>
    </location>
</feature>
<dbReference type="SUPFAM" id="SSF52799">
    <property type="entry name" value="(Phosphotyrosine protein) phosphatases II"/>
    <property type="match status" value="1"/>
</dbReference>
<dbReference type="PROSITE" id="PS00383">
    <property type="entry name" value="TYR_PHOSPHATASE_1"/>
    <property type="match status" value="1"/>
</dbReference>
<evidence type="ECO:0000313" key="4">
    <source>
        <dbReference type="EMBL" id="EDK37859.2"/>
    </source>
</evidence>
<name>A5DFA6_PICGU</name>
<dbReference type="AlphaFoldDB" id="A5DFA6"/>
<evidence type="ECO:0008006" key="6">
    <source>
        <dbReference type="Google" id="ProtNLM"/>
    </source>
</evidence>
<dbReference type="SMART" id="SM00404">
    <property type="entry name" value="PTPc_motif"/>
    <property type="match status" value="1"/>
</dbReference>
<dbReference type="OMA" id="WSIDKAP"/>
<dbReference type="InParanoid" id="A5DFA6"/>
<dbReference type="GO" id="GO:0004725">
    <property type="term" value="F:protein tyrosine phosphatase activity"/>
    <property type="evidence" value="ECO:0007669"/>
    <property type="project" value="EnsemblFungi"/>
</dbReference>
<dbReference type="Proteomes" id="UP000001997">
    <property type="component" value="Unassembled WGS sequence"/>
</dbReference>
<dbReference type="PANTHER" id="PTHR19134:SF449">
    <property type="entry name" value="TYROSINE-PROTEIN PHOSPHATASE 1"/>
    <property type="match status" value="1"/>
</dbReference>
<dbReference type="InterPro" id="IPR003595">
    <property type="entry name" value="Tyr_Pase_cat"/>
</dbReference>
<dbReference type="KEGG" id="pgu:PGUG_01957"/>
<dbReference type="GO" id="GO:0007124">
    <property type="term" value="P:pseudohyphal growth"/>
    <property type="evidence" value="ECO:0007669"/>
    <property type="project" value="EnsemblFungi"/>
</dbReference>
<dbReference type="STRING" id="294746.A5DFA6"/>
<organism evidence="4 5">
    <name type="scientific">Meyerozyma guilliermondii (strain ATCC 6260 / CBS 566 / DSM 6381 / JCM 1539 / NBRC 10279 / NRRL Y-324)</name>
    <name type="common">Yeast</name>
    <name type="synonym">Candida guilliermondii</name>
    <dbReference type="NCBI Taxonomy" id="294746"/>
    <lineage>
        <taxon>Eukaryota</taxon>
        <taxon>Fungi</taxon>
        <taxon>Dikarya</taxon>
        <taxon>Ascomycota</taxon>
        <taxon>Saccharomycotina</taxon>
        <taxon>Pichiomycetes</taxon>
        <taxon>Debaryomycetaceae</taxon>
        <taxon>Meyerozyma</taxon>
    </lineage>
</organism>
<proteinExistence type="inferred from homology"/>
<dbReference type="Pfam" id="PF00102">
    <property type="entry name" value="Y_phosphatase"/>
    <property type="match status" value="1"/>
</dbReference>
<dbReference type="FunCoup" id="A5DFA6">
    <property type="interactions" value="900"/>
</dbReference>
<reference evidence="4 5" key="1">
    <citation type="journal article" date="2009" name="Nature">
        <title>Evolution of pathogenicity and sexual reproduction in eight Candida genomes.</title>
        <authorList>
            <person name="Butler G."/>
            <person name="Rasmussen M.D."/>
            <person name="Lin M.F."/>
            <person name="Santos M.A."/>
            <person name="Sakthikumar S."/>
            <person name="Munro C.A."/>
            <person name="Rheinbay E."/>
            <person name="Grabherr M."/>
            <person name="Forche A."/>
            <person name="Reedy J.L."/>
            <person name="Agrafioti I."/>
            <person name="Arnaud M.B."/>
            <person name="Bates S."/>
            <person name="Brown A.J."/>
            <person name="Brunke S."/>
            <person name="Costanzo M.C."/>
            <person name="Fitzpatrick D.A."/>
            <person name="de Groot P.W."/>
            <person name="Harris D."/>
            <person name="Hoyer L.L."/>
            <person name="Hube B."/>
            <person name="Klis F.M."/>
            <person name="Kodira C."/>
            <person name="Lennard N."/>
            <person name="Logue M.E."/>
            <person name="Martin R."/>
            <person name="Neiman A.M."/>
            <person name="Nikolaou E."/>
            <person name="Quail M.A."/>
            <person name="Quinn J."/>
            <person name="Santos M.C."/>
            <person name="Schmitzberger F.F."/>
            <person name="Sherlock G."/>
            <person name="Shah P."/>
            <person name="Silverstein K.A."/>
            <person name="Skrzypek M.S."/>
            <person name="Soll D."/>
            <person name="Staggs R."/>
            <person name="Stansfield I."/>
            <person name="Stumpf M.P."/>
            <person name="Sudbery P.E."/>
            <person name="Srikantha T."/>
            <person name="Zeng Q."/>
            <person name="Berman J."/>
            <person name="Berriman M."/>
            <person name="Heitman J."/>
            <person name="Gow N.A."/>
            <person name="Lorenz M.C."/>
            <person name="Birren B.W."/>
            <person name="Kellis M."/>
            <person name="Cuomo C.A."/>
        </authorList>
    </citation>
    <scope>NUCLEOTIDE SEQUENCE [LARGE SCALE GENOMIC DNA]</scope>
    <source>
        <strain evidence="5">ATCC 6260 / CBS 566 / DSM 6381 / JCM 1539 / NBRC 10279 / NRRL Y-324</strain>
    </source>
</reference>
<dbReference type="SMART" id="SM00194">
    <property type="entry name" value="PTPc"/>
    <property type="match status" value="1"/>
</dbReference>
<dbReference type="PANTHER" id="PTHR19134">
    <property type="entry name" value="RECEPTOR-TYPE TYROSINE-PROTEIN PHOSPHATASE"/>
    <property type="match status" value="1"/>
</dbReference>
<dbReference type="InterPro" id="IPR016277">
    <property type="entry name" value="Ptp1"/>
</dbReference>
<evidence type="ECO:0000313" key="5">
    <source>
        <dbReference type="Proteomes" id="UP000001997"/>
    </source>
</evidence>
<dbReference type="GeneID" id="5127733"/>
<feature type="domain" description="Tyrosine specific protein phosphatases" evidence="3">
    <location>
        <begin position="221"/>
        <end position="296"/>
    </location>
</feature>
<dbReference type="HOGENOM" id="CLU_001645_9_12_1"/>
<dbReference type="InterPro" id="IPR000387">
    <property type="entry name" value="Tyr_Pase_dom"/>
</dbReference>
<evidence type="ECO:0000256" key="1">
    <source>
        <dbReference type="ARBA" id="ARBA00009649"/>
    </source>
</evidence>
<evidence type="ECO:0000259" key="2">
    <source>
        <dbReference type="PROSITE" id="PS50055"/>
    </source>
</evidence>
<dbReference type="VEuPathDB" id="FungiDB:PGUG_01957"/>
<dbReference type="PIRSF" id="PIRSF000938">
    <property type="entry name" value="PTPN1_yeast"/>
    <property type="match status" value="1"/>
</dbReference>
<dbReference type="InterPro" id="IPR029021">
    <property type="entry name" value="Prot-tyrosine_phosphatase-like"/>
</dbReference>
<dbReference type="InterPro" id="IPR050348">
    <property type="entry name" value="Protein-Tyr_Phosphatase"/>
</dbReference>
<dbReference type="OrthoDB" id="10253954at2759"/>